<gene>
    <name evidence="1" type="ORF">KQX54_004860</name>
</gene>
<proteinExistence type="predicted"/>
<comment type="caution">
    <text evidence="1">The sequence shown here is derived from an EMBL/GenBank/DDBJ whole genome shotgun (WGS) entry which is preliminary data.</text>
</comment>
<evidence type="ECO:0000313" key="1">
    <source>
        <dbReference type="EMBL" id="KAH0557374.1"/>
    </source>
</evidence>
<dbReference type="EMBL" id="JAHXZJ010000747">
    <property type="protein sequence ID" value="KAH0557374.1"/>
    <property type="molecule type" value="Genomic_DNA"/>
</dbReference>
<evidence type="ECO:0000313" key="2">
    <source>
        <dbReference type="Proteomes" id="UP000826195"/>
    </source>
</evidence>
<keyword evidence="2" id="KW-1185">Reference proteome</keyword>
<dbReference type="AlphaFoldDB" id="A0AAV7IWD9"/>
<dbReference type="Gene3D" id="3.40.50.300">
    <property type="entry name" value="P-loop containing nucleotide triphosphate hydrolases"/>
    <property type="match status" value="1"/>
</dbReference>
<protein>
    <submittedName>
        <fullName evidence="1">Uncharacterized protein</fullName>
    </submittedName>
</protein>
<sequence>MSGWPSGLRRQTQGKTFPAKRFRELTDKNHTVVSDIIINSYYKNFVQPKKDEGYSQLVKVNFVPKFKSEANRKLYSMYLLEK</sequence>
<organism evidence="1 2">
    <name type="scientific">Cotesia glomerata</name>
    <name type="common">Lepidopteran parasitic wasp</name>
    <name type="synonym">Apanteles glomeratus</name>
    <dbReference type="NCBI Taxonomy" id="32391"/>
    <lineage>
        <taxon>Eukaryota</taxon>
        <taxon>Metazoa</taxon>
        <taxon>Ecdysozoa</taxon>
        <taxon>Arthropoda</taxon>
        <taxon>Hexapoda</taxon>
        <taxon>Insecta</taxon>
        <taxon>Pterygota</taxon>
        <taxon>Neoptera</taxon>
        <taxon>Endopterygota</taxon>
        <taxon>Hymenoptera</taxon>
        <taxon>Apocrita</taxon>
        <taxon>Ichneumonoidea</taxon>
        <taxon>Braconidae</taxon>
        <taxon>Microgastrinae</taxon>
        <taxon>Cotesia</taxon>
    </lineage>
</organism>
<dbReference type="InterPro" id="IPR027417">
    <property type="entry name" value="P-loop_NTPase"/>
</dbReference>
<name>A0AAV7IWD9_COTGL</name>
<accession>A0AAV7IWD9</accession>
<reference evidence="1 2" key="1">
    <citation type="journal article" date="2021" name="J. Hered.">
        <title>A chromosome-level genome assembly of the parasitoid wasp, Cotesia glomerata (Hymenoptera: Braconidae).</title>
        <authorList>
            <person name="Pinto B.J."/>
            <person name="Weis J.J."/>
            <person name="Gamble T."/>
            <person name="Ode P.J."/>
            <person name="Paul R."/>
            <person name="Zaspel J.M."/>
        </authorList>
    </citation>
    <scope>NUCLEOTIDE SEQUENCE [LARGE SCALE GENOMIC DNA]</scope>
    <source>
        <strain evidence="1">CgM1</strain>
    </source>
</reference>
<dbReference type="Proteomes" id="UP000826195">
    <property type="component" value="Unassembled WGS sequence"/>
</dbReference>